<accession>A0AC35TT05</accession>
<reference evidence="2" key="1">
    <citation type="submission" date="2016-11" db="UniProtKB">
        <authorList>
            <consortium name="WormBaseParasite"/>
        </authorList>
    </citation>
    <scope>IDENTIFICATION</scope>
    <source>
        <strain evidence="2">KR3021</strain>
    </source>
</reference>
<evidence type="ECO:0000313" key="1">
    <source>
        <dbReference type="Proteomes" id="UP000095286"/>
    </source>
</evidence>
<protein>
    <submittedName>
        <fullName evidence="2">DB domain-containing protein</fullName>
    </submittedName>
</protein>
<organism evidence="1 2">
    <name type="scientific">Rhabditophanes sp. KR3021</name>
    <dbReference type="NCBI Taxonomy" id="114890"/>
    <lineage>
        <taxon>Eukaryota</taxon>
        <taxon>Metazoa</taxon>
        <taxon>Ecdysozoa</taxon>
        <taxon>Nematoda</taxon>
        <taxon>Chromadorea</taxon>
        <taxon>Rhabditida</taxon>
        <taxon>Tylenchina</taxon>
        <taxon>Panagrolaimomorpha</taxon>
        <taxon>Strongyloidoidea</taxon>
        <taxon>Alloionematidae</taxon>
        <taxon>Rhabditophanes</taxon>
    </lineage>
</organism>
<name>A0AC35TT05_9BILA</name>
<evidence type="ECO:0000313" key="2">
    <source>
        <dbReference type="WBParaSite" id="RSKR_0000405500.1"/>
    </source>
</evidence>
<proteinExistence type="predicted"/>
<dbReference type="Proteomes" id="UP000095286">
    <property type="component" value="Unplaced"/>
</dbReference>
<dbReference type="WBParaSite" id="RSKR_0000405500.1">
    <property type="protein sequence ID" value="RSKR_0000405500.1"/>
    <property type="gene ID" value="RSKR_0000405500"/>
</dbReference>
<sequence>MCESISCPYHKTDELRGLTTGQRKAVSQMLGNIEGKPIKADTAFMIDGTAQTFHKGFPTLLPPQPFQIIPQTTTLFPQLPFEIIPNERTTAFTTPPPIPTLFPPFTFPNFLTTSTTPLPLPLPKQLIKSNSGENKNTPAKENKSIEKKLGRSKKIIKPPKELVHIDDKDYFDYGASSQTNQLMTTTTQTPKSFPIKPLEPKTPAIPPPSPSTLIRGQTCSKAPNWIPCISMAEANDRLSKCCRGKSMPSGCQALCRYDVTELDVKKALHTGACSLLHVVPYLECAADGKDNMSCCKDKRIASKSGPQCEVFCRASKNGYGPLGLQHVACGQSMYDLLQCHLSGLA</sequence>